<keyword evidence="3" id="KW-0548">Nucleotidyltransferase</keyword>
<dbReference type="InterPro" id="IPR000477">
    <property type="entry name" value="RT_dom"/>
</dbReference>
<organism evidence="3 4">
    <name type="scientific">Aliiruegeria haliotis</name>
    <dbReference type="NCBI Taxonomy" id="1280846"/>
    <lineage>
        <taxon>Bacteria</taxon>
        <taxon>Pseudomonadati</taxon>
        <taxon>Pseudomonadota</taxon>
        <taxon>Alphaproteobacteria</taxon>
        <taxon>Rhodobacterales</taxon>
        <taxon>Roseobacteraceae</taxon>
        <taxon>Aliiruegeria</taxon>
    </lineage>
</organism>
<name>A0A2T0RDP8_9RHOB</name>
<dbReference type="AlphaFoldDB" id="A0A2T0RDP8"/>
<evidence type="ECO:0000313" key="3">
    <source>
        <dbReference type="EMBL" id="PRY19288.1"/>
    </source>
</evidence>
<dbReference type="InterPro" id="IPR043502">
    <property type="entry name" value="DNA/RNA_pol_sf"/>
</dbReference>
<dbReference type="RefSeq" id="WP_106208560.1">
    <property type="nucleotide sequence ID" value="NZ_PVTD01000025.1"/>
</dbReference>
<feature type="compositionally biased region" description="Polar residues" evidence="1">
    <location>
        <begin position="1"/>
        <end position="11"/>
    </location>
</feature>
<sequence>MSSGQSAQHLQMQRVATPHTDREWRREHGRAYATYRKLAHAIAMATASGKRLNPVVRNFLRNPQVKMVAALKALGGETDRETIVALQSRINAWATDYLPIEWHFKRKPNGTQRPICILPPELKAVHYMVAEVIKQQFVGDATLFGVSGASRDDLARALKVLQNTGYVYLAQTDIVDCFQSIDPDALYQLPIPEEVTRQALDIRNLEAIHRDNHATSPVYRDYPSYRGHVISHEASGPKGLMQGSPASSIILAWLLNGIPSRDDARVMIFADNLVVAARTPAGSREMVNTLVAHFERCPAGPLALCEPEFADNTPLSFLGYLFAPSREHIGISDDACHRLERRLNAADVADEAQCRHILKNHQHMVRDNELFARLNPFINDFPVEIWRTLLDFRFGYPAAPSDCPELSLFLETSASAAAMRNDWRTLHLHNHLFSEPGTPEHTDIREILKRHPGQNTETPE</sequence>
<keyword evidence="4" id="KW-1185">Reference proteome</keyword>
<keyword evidence="3" id="KW-0808">Transferase</keyword>
<evidence type="ECO:0000259" key="2">
    <source>
        <dbReference type="Pfam" id="PF00078"/>
    </source>
</evidence>
<keyword evidence="3" id="KW-0695">RNA-directed DNA polymerase</keyword>
<dbReference type="SUPFAM" id="SSF56672">
    <property type="entry name" value="DNA/RNA polymerases"/>
    <property type="match status" value="1"/>
</dbReference>
<accession>A0A2T0RDP8</accession>
<dbReference type="OrthoDB" id="7817244at2"/>
<evidence type="ECO:0000313" key="4">
    <source>
        <dbReference type="Proteomes" id="UP000239480"/>
    </source>
</evidence>
<reference evidence="3 4" key="1">
    <citation type="submission" date="2018-03" db="EMBL/GenBank/DDBJ databases">
        <title>Genomic Encyclopedia of Archaeal and Bacterial Type Strains, Phase II (KMG-II): from individual species to whole genera.</title>
        <authorList>
            <person name="Goeker M."/>
        </authorList>
    </citation>
    <scope>NUCLEOTIDE SEQUENCE [LARGE SCALE GENOMIC DNA]</scope>
    <source>
        <strain evidence="3 4">DSM 29328</strain>
    </source>
</reference>
<dbReference type="Pfam" id="PF00078">
    <property type="entry name" value="RVT_1"/>
    <property type="match status" value="1"/>
</dbReference>
<dbReference type="Proteomes" id="UP000239480">
    <property type="component" value="Unassembled WGS sequence"/>
</dbReference>
<feature type="domain" description="Reverse transcriptase" evidence="2">
    <location>
        <begin position="106"/>
        <end position="294"/>
    </location>
</feature>
<evidence type="ECO:0000256" key="1">
    <source>
        <dbReference type="SAM" id="MobiDB-lite"/>
    </source>
</evidence>
<dbReference type="GO" id="GO:0003964">
    <property type="term" value="F:RNA-directed DNA polymerase activity"/>
    <property type="evidence" value="ECO:0007669"/>
    <property type="project" value="UniProtKB-KW"/>
</dbReference>
<dbReference type="EMBL" id="PVTD01000025">
    <property type="protein sequence ID" value="PRY19288.1"/>
    <property type="molecule type" value="Genomic_DNA"/>
</dbReference>
<comment type="caution">
    <text evidence="3">The sequence shown here is derived from an EMBL/GenBank/DDBJ whole genome shotgun (WGS) entry which is preliminary data.</text>
</comment>
<gene>
    <name evidence="3" type="ORF">CLV78_1254</name>
</gene>
<protein>
    <submittedName>
        <fullName evidence="3">Reverse transcriptase (RNA-dependent DNA polymerase)</fullName>
    </submittedName>
</protein>
<feature type="region of interest" description="Disordered" evidence="1">
    <location>
        <begin position="1"/>
        <end position="25"/>
    </location>
</feature>
<proteinExistence type="predicted"/>